<keyword evidence="3" id="KW-1185">Reference proteome</keyword>
<dbReference type="AlphaFoldDB" id="A0A3Q7IWU0"/>
<feature type="region of interest" description="Disordered" evidence="1">
    <location>
        <begin position="29"/>
        <end position="76"/>
    </location>
</feature>
<accession>A0A3Q7IWU0</accession>
<evidence type="ECO:0000256" key="1">
    <source>
        <dbReference type="SAM" id="MobiDB-lite"/>
    </source>
</evidence>
<evidence type="ECO:0000313" key="3">
    <source>
        <dbReference type="Proteomes" id="UP000004994"/>
    </source>
</evidence>
<reference evidence="2" key="1">
    <citation type="journal article" date="2012" name="Nature">
        <title>The tomato genome sequence provides insights into fleshy fruit evolution.</title>
        <authorList>
            <consortium name="Tomato Genome Consortium"/>
        </authorList>
    </citation>
    <scope>NUCLEOTIDE SEQUENCE [LARGE SCALE GENOMIC DNA]</scope>
    <source>
        <strain evidence="2">cv. Heinz 1706</strain>
    </source>
</reference>
<feature type="compositionally biased region" description="Polar residues" evidence="1">
    <location>
        <begin position="32"/>
        <end position="52"/>
    </location>
</feature>
<dbReference type="Proteomes" id="UP000004994">
    <property type="component" value="Chromosome 11"/>
</dbReference>
<reference evidence="2" key="2">
    <citation type="submission" date="2019-01" db="UniProtKB">
        <authorList>
            <consortium name="EnsemblPlants"/>
        </authorList>
    </citation>
    <scope>IDENTIFICATION</scope>
    <source>
        <strain evidence="2">cv. Heinz 1706</strain>
    </source>
</reference>
<proteinExistence type="predicted"/>
<dbReference type="InParanoid" id="A0A3Q7IWU0"/>
<organism evidence="2">
    <name type="scientific">Solanum lycopersicum</name>
    <name type="common">Tomato</name>
    <name type="synonym">Lycopersicon esculentum</name>
    <dbReference type="NCBI Taxonomy" id="4081"/>
    <lineage>
        <taxon>Eukaryota</taxon>
        <taxon>Viridiplantae</taxon>
        <taxon>Streptophyta</taxon>
        <taxon>Embryophyta</taxon>
        <taxon>Tracheophyta</taxon>
        <taxon>Spermatophyta</taxon>
        <taxon>Magnoliopsida</taxon>
        <taxon>eudicotyledons</taxon>
        <taxon>Gunneridae</taxon>
        <taxon>Pentapetalae</taxon>
        <taxon>asterids</taxon>
        <taxon>lamiids</taxon>
        <taxon>Solanales</taxon>
        <taxon>Solanaceae</taxon>
        <taxon>Solanoideae</taxon>
        <taxon>Solaneae</taxon>
        <taxon>Solanum</taxon>
        <taxon>Solanum subgen. Lycopersicon</taxon>
    </lineage>
</organism>
<sequence length="93" mass="10329">MELDEKIDSSCGGFSVAKIGVPAHFSKEVTSKGAQPSEDTLSDSMELNTGKSNIVEEESTTPVDKKNIPREWRHNGENGLVPVFQSRFRYTQK</sequence>
<dbReference type="EnsemblPlants" id="Solyc11g051125.1.1">
    <property type="protein sequence ID" value="Solyc11g051125.1.1"/>
    <property type="gene ID" value="Solyc11g051125.1"/>
</dbReference>
<name>A0A3Q7IWU0_SOLLC</name>
<protein>
    <submittedName>
        <fullName evidence="2">Uncharacterized protein</fullName>
    </submittedName>
</protein>
<feature type="compositionally biased region" description="Basic and acidic residues" evidence="1">
    <location>
        <begin position="63"/>
        <end position="76"/>
    </location>
</feature>
<evidence type="ECO:0000313" key="2">
    <source>
        <dbReference type="EnsemblPlants" id="Solyc11g051125.1.1"/>
    </source>
</evidence>
<dbReference type="Gramene" id="Solyc11g051125.1.1">
    <property type="protein sequence ID" value="Solyc11g051125.1.1"/>
    <property type="gene ID" value="Solyc11g051125.1"/>
</dbReference>